<evidence type="ECO:0000313" key="3">
    <source>
        <dbReference type="Proteomes" id="UP000027920"/>
    </source>
</evidence>
<dbReference type="Proteomes" id="UP000027920">
    <property type="component" value="Unassembled WGS sequence"/>
</dbReference>
<dbReference type="AlphaFoldDB" id="A0A072NTC1"/>
<reference evidence="2 3" key="1">
    <citation type="submission" date="2013-03" db="EMBL/GenBank/DDBJ databases">
        <title>The Genome Sequence of Exophiala aquamarina CBS 119918.</title>
        <authorList>
            <consortium name="The Broad Institute Genomics Platform"/>
            <person name="Cuomo C."/>
            <person name="de Hoog S."/>
            <person name="Gorbushina A."/>
            <person name="Walker B."/>
            <person name="Young S.K."/>
            <person name="Zeng Q."/>
            <person name="Gargeya S."/>
            <person name="Fitzgerald M."/>
            <person name="Haas B."/>
            <person name="Abouelleil A."/>
            <person name="Allen A.W."/>
            <person name="Alvarado L."/>
            <person name="Arachchi H.M."/>
            <person name="Berlin A.M."/>
            <person name="Chapman S.B."/>
            <person name="Gainer-Dewar J."/>
            <person name="Goldberg J."/>
            <person name="Griggs A."/>
            <person name="Gujja S."/>
            <person name="Hansen M."/>
            <person name="Howarth C."/>
            <person name="Imamovic A."/>
            <person name="Ireland A."/>
            <person name="Larimer J."/>
            <person name="McCowan C."/>
            <person name="Murphy C."/>
            <person name="Pearson M."/>
            <person name="Poon T.W."/>
            <person name="Priest M."/>
            <person name="Roberts A."/>
            <person name="Saif S."/>
            <person name="Shea T."/>
            <person name="Sisk P."/>
            <person name="Sykes S."/>
            <person name="Wortman J."/>
            <person name="Nusbaum C."/>
            <person name="Birren B."/>
        </authorList>
    </citation>
    <scope>NUCLEOTIDE SEQUENCE [LARGE SCALE GENOMIC DNA]</scope>
    <source>
        <strain evidence="2 3">CBS 119918</strain>
    </source>
</reference>
<dbReference type="VEuPathDB" id="FungiDB:A1O9_13078"/>
<keyword evidence="3" id="KW-1185">Reference proteome</keyword>
<dbReference type="HOGENOM" id="CLU_521783_0_0_1"/>
<gene>
    <name evidence="2" type="ORF">A1O9_13078</name>
</gene>
<sequence>MVEQIEAKDLAACIEEMVKLPVSALPLYSPGSSRAPPPPTQDGDGDEASTDDRRRSARPSGQTRDFGGEHRHDGLVELNRPRDQHEGKEVIELARARSTEVFATSNLRLRETTVAGPDVGRGLIKFRGFDVPRLPDGGGDLRNMLFAFCRSTPLHTTRANLSGDVGPIATGRTLLKDNAYAGEFLQVTHTHAAPLHALLALSASYYKELLPLGDVRRKAVEIAELHHLGETVKEVLESIRRGHVDASVAVLAALLDHHAILNRSLHPRCWTRYLYPMVDPRGAKVQANLIMASDAIWAMTFLPLRSKHDFTQIDYHWVGGEPGDEGNRVNGILGLSREMLHYTHSVRVQAITYVNGQRFDEWQAAALQGGVESTVQFVDDSEDEIPKRVAMDTAEAYRFGVLTYLSVRLYGHTPGHPTVQTWCRRLVRQLLKLPIEGEEYSGIHPAWCFAVAGACVVEEDAYATLVGMLERIAAANKSNVDEVSVLVKWVRGWHRENATTHGWWEKMTQDLEVRTERVICLS</sequence>
<accession>A0A072NTC1</accession>
<evidence type="ECO:0000256" key="1">
    <source>
        <dbReference type="SAM" id="MobiDB-lite"/>
    </source>
</evidence>
<organism evidence="2 3">
    <name type="scientific">Exophiala aquamarina CBS 119918</name>
    <dbReference type="NCBI Taxonomy" id="1182545"/>
    <lineage>
        <taxon>Eukaryota</taxon>
        <taxon>Fungi</taxon>
        <taxon>Dikarya</taxon>
        <taxon>Ascomycota</taxon>
        <taxon>Pezizomycotina</taxon>
        <taxon>Eurotiomycetes</taxon>
        <taxon>Chaetothyriomycetidae</taxon>
        <taxon>Chaetothyriales</taxon>
        <taxon>Herpotrichiellaceae</taxon>
        <taxon>Exophiala</taxon>
    </lineage>
</organism>
<name>A0A072NTC1_9EURO</name>
<dbReference type="EMBL" id="AMGV01000057">
    <property type="protein sequence ID" value="KEF50866.1"/>
    <property type="molecule type" value="Genomic_DNA"/>
</dbReference>
<evidence type="ECO:0000313" key="2">
    <source>
        <dbReference type="EMBL" id="KEF50866.1"/>
    </source>
</evidence>
<dbReference type="STRING" id="1182545.A0A072NTC1"/>
<dbReference type="GeneID" id="25287969"/>
<comment type="caution">
    <text evidence="2">The sequence shown here is derived from an EMBL/GenBank/DDBJ whole genome shotgun (WGS) entry which is preliminary data.</text>
</comment>
<dbReference type="InterPro" id="IPR021858">
    <property type="entry name" value="Fun_TF"/>
</dbReference>
<dbReference type="RefSeq" id="XP_013253456.1">
    <property type="nucleotide sequence ID" value="XM_013398002.1"/>
</dbReference>
<dbReference type="Pfam" id="PF11951">
    <property type="entry name" value="Fungal_trans_2"/>
    <property type="match status" value="1"/>
</dbReference>
<feature type="compositionally biased region" description="Basic and acidic residues" evidence="1">
    <location>
        <begin position="66"/>
        <end position="87"/>
    </location>
</feature>
<protein>
    <submittedName>
        <fullName evidence="2">Uncharacterized protein</fullName>
    </submittedName>
</protein>
<proteinExistence type="predicted"/>
<dbReference type="OrthoDB" id="3597252at2759"/>
<feature type="region of interest" description="Disordered" evidence="1">
    <location>
        <begin position="25"/>
        <end position="87"/>
    </location>
</feature>